<reference evidence="2" key="2">
    <citation type="submission" date="2015-03" db="UniProtKB">
        <authorList>
            <consortium name="EnsemblPlants"/>
        </authorList>
    </citation>
    <scope>IDENTIFICATION</scope>
</reference>
<sequence>MAPPTMPPLVPPPMAPPMPADIHPDLMVPPSAPYSQYTVEDILRLPGREGLPVIDPDRPELCGLGLTDVLHRTVRKAFYAKVKVRLLDTVSNWKGDWIVKGYERGKPLSSPRICGMASSVNWRLLDSIRIAQSCSNSRNTVDEHENGPMLHTTGQKPYAGVRLEMSEQIYNDVVARVEDRQTQLTQQSTDGLPVNLSTLEGDKIYEEGRTLGIGSVNDVPRATSSYGQRRDDEVTQLRNELASTQSAFTARVGGLEGFMDFIACTYFGWHIHSETHDLFSETTCPVETGDFLVAHSQVLPGYSPPVGKDDRVLRSVPIFLVGFGFSFCVRFTSLYHDRKMLILYAMWSEDIKLVELDIKLVEQSNVIDVPGLSYRNIPSVASTAIREMNVNALSKTQVFGKEAARNQFLGFTVINYRVCSLRLELQGIHNYEGDMVNQSTNNLVVWNPYLGQTRCIPPASSDIGLHDMFGFGYDKNNRNHRILRFFYDKDHPLFYFELFDFKTSSWRFLDIEPDFDLDFCQTGVSVKGNTYFVAQHNTAKLVNVLLCFDFTTERFCQPLPFHYTAEFENVALSCVGEEKLAVLYKHEGTMEIWITTNIEHDAVSWSKFLKVEMIPLNGFPDDFGYNTETLTESFRM</sequence>
<dbReference type="Gramene" id="Bo9g078100.1">
    <property type="protein sequence ID" value="Bo9g078100.1"/>
    <property type="gene ID" value="Bo9g078100"/>
</dbReference>
<name>A0A0D3E898_BRAOL</name>
<feature type="domain" description="F-box associated beta-propeller type 1" evidence="1">
    <location>
        <begin position="439"/>
        <end position="616"/>
    </location>
</feature>
<keyword evidence="3" id="KW-1185">Reference proteome</keyword>
<evidence type="ECO:0000313" key="2">
    <source>
        <dbReference type="EnsemblPlants" id="Bo9g078100.1"/>
    </source>
</evidence>
<dbReference type="NCBIfam" id="TIGR01640">
    <property type="entry name" value="F_box_assoc_1"/>
    <property type="match status" value="1"/>
</dbReference>
<dbReference type="Proteomes" id="UP000032141">
    <property type="component" value="Chromosome C9"/>
</dbReference>
<dbReference type="EnsemblPlants" id="Bo9g078100.1">
    <property type="protein sequence ID" value="Bo9g078100.1"/>
    <property type="gene ID" value="Bo9g078100"/>
</dbReference>
<dbReference type="InterPro" id="IPR006527">
    <property type="entry name" value="F-box-assoc_dom_typ1"/>
</dbReference>
<reference evidence="2 3" key="1">
    <citation type="journal article" date="2014" name="Genome Biol.">
        <title>Transcriptome and methylome profiling reveals relics of genome dominance in the mesopolyploid Brassica oleracea.</title>
        <authorList>
            <person name="Parkin I.A."/>
            <person name="Koh C."/>
            <person name="Tang H."/>
            <person name="Robinson S.J."/>
            <person name="Kagale S."/>
            <person name="Clarke W.E."/>
            <person name="Town C.D."/>
            <person name="Nixon J."/>
            <person name="Krishnakumar V."/>
            <person name="Bidwell S.L."/>
            <person name="Denoeud F."/>
            <person name="Belcram H."/>
            <person name="Links M.G."/>
            <person name="Just J."/>
            <person name="Clarke C."/>
            <person name="Bender T."/>
            <person name="Huebert T."/>
            <person name="Mason A.S."/>
            <person name="Pires J.C."/>
            <person name="Barker G."/>
            <person name="Moore J."/>
            <person name="Walley P.G."/>
            <person name="Manoli S."/>
            <person name="Batley J."/>
            <person name="Edwards D."/>
            <person name="Nelson M.N."/>
            <person name="Wang X."/>
            <person name="Paterson A.H."/>
            <person name="King G."/>
            <person name="Bancroft I."/>
            <person name="Chalhoub B."/>
            <person name="Sharpe A.G."/>
        </authorList>
    </citation>
    <scope>NUCLEOTIDE SEQUENCE</scope>
    <source>
        <strain evidence="2 3">cv. TO1000</strain>
    </source>
</reference>
<dbReference type="Pfam" id="PF07734">
    <property type="entry name" value="FBA_1"/>
    <property type="match status" value="1"/>
</dbReference>
<proteinExistence type="predicted"/>
<dbReference type="PANTHER" id="PTHR31672:SF13">
    <property type="entry name" value="F-BOX PROTEIN CPR30-LIKE"/>
    <property type="match status" value="1"/>
</dbReference>
<accession>A0A0D3E898</accession>
<dbReference type="HOGENOM" id="CLU_430464_0_0_1"/>
<dbReference type="InterPro" id="IPR017451">
    <property type="entry name" value="F-box-assoc_interact_dom"/>
</dbReference>
<dbReference type="AlphaFoldDB" id="A0A0D3E898"/>
<dbReference type="eggNOG" id="KOG4680">
    <property type="taxonomic scope" value="Eukaryota"/>
</dbReference>
<dbReference type="OMA" id="AMWSEDI"/>
<dbReference type="PANTHER" id="PTHR31672">
    <property type="entry name" value="BNACNNG10540D PROTEIN"/>
    <property type="match status" value="1"/>
</dbReference>
<evidence type="ECO:0000259" key="1">
    <source>
        <dbReference type="Pfam" id="PF07734"/>
    </source>
</evidence>
<organism evidence="2 3">
    <name type="scientific">Brassica oleracea var. oleracea</name>
    <dbReference type="NCBI Taxonomy" id="109376"/>
    <lineage>
        <taxon>Eukaryota</taxon>
        <taxon>Viridiplantae</taxon>
        <taxon>Streptophyta</taxon>
        <taxon>Embryophyta</taxon>
        <taxon>Tracheophyta</taxon>
        <taxon>Spermatophyta</taxon>
        <taxon>Magnoliopsida</taxon>
        <taxon>eudicotyledons</taxon>
        <taxon>Gunneridae</taxon>
        <taxon>Pentapetalae</taxon>
        <taxon>rosids</taxon>
        <taxon>malvids</taxon>
        <taxon>Brassicales</taxon>
        <taxon>Brassicaceae</taxon>
        <taxon>Brassiceae</taxon>
        <taxon>Brassica</taxon>
    </lineage>
</organism>
<dbReference type="InterPro" id="IPR050796">
    <property type="entry name" value="SCF_F-box_component"/>
</dbReference>
<evidence type="ECO:0000313" key="3">
    <source>
        <dbReference type="Proteomes" id="UP000032141"/>
    </source>
</evidence>
<protein>
    <recommendedName>
        <fullName evidence="1">F-box associated beta-propeller type 1 domain-containing protein</fullName>
    </recommendedName>
</protein>